<keyword evidence="2 3" id="KW-0648">Protein biosynthesis</keyword>
<keyword evidence="1 3" id="KW-0396">Initiation factor</keyword>
<name>A0A7C4H8R4_STAMA</name>
<evidence type="ECO:0000256" key="1">
    <source>
        <dbReference type="ARBA" id="ARBA00022540"/>
    </source>
</evidence>
<dbReference type="EMBL" id="DTBJ01000016">
    <property type="protein sequence ID" value="HGM58363.1"/>
    <property type="molecule type" value="Genomic_DNA"/>
</dbReference>
<evidence type="ECO:0000256" key="3">
    <source>
        <dbReference type="HAMAP-Rule" id="MF_00032"/>
    </source>
</evidence>
<accession>A0A7C4H8R4</accession>
<dbReference type="Gene3D" id="3.75.10.10">
    <property type="entry name" value="L-arginine/glycine Amidinotransferase, Chain A"/>
    <property type="match status" value="1"/>
</dbReference>
<comment type="similarity">
    <text evidence="3">Belongs to the eIF-6 family.</text>
</comment>
<dbReference type="HAMAP" id="MF_00032">
    <property type="entry name" value="eIF_6"/>
    <property type="match status" value="1"/>
</dbReference>
<dbReference type="AlphaFoldDB" id="A0A7C4H8R4"/>
<dbReference type="PANTHER" id="PTHR10784">
    <property type="entry name" value="TRANSLATION INITIATION FACTOR 6"/>
    <property type="match status" value="1"/>
</dbReference>
<dbReference type="Pfam" id="PF01912">
    <property type="entry name" value="eIF-6"/>
    <property type="match status" value="1"/>
</dbReference>
<sequence>MVEVNKIRIFGSPHIGVYVFVNNMVAIIPPGLENSVKEIISNSLNVDLIETKIADLVLNGVLIAGNDHGVVLPRNTRESEIEYIRKKLSKYGINVYVSRSKNTALGNVLLVNNKACIISLDFEKDEIINITDTLGVEVFQRNILNLSIPGSLAVITDNGGVVHPDVSDEDLEDLKKIFNIYIERATVNSGIPFIKSGLIANNKGVLVGENTTGPEILRIQKGFTG</sequence>
<dbReference type="SUPFAM" id="SSF55909">
    <property type="entry name" value="Pentein"/>
    <property type="match status" value="1"/>
</dbReference>
<gene>
    <name evidence="3" type="primary">eif6</name>
    <name evidence="5" type="ORF">ENT92_00170</name>
    <name evidence="4" type="ORF">ENU14_02090</name>
</gene>
<evidence type="ECO:0000313" key="4">
    <source>
        <dbReference type="EMBL" id="HGM58363.1"/>
    </source>
</evidence>
<organism evidence="4">
    <name type="scientific">Staphylothermus marinus</name>
    <dbReference type="NCBI Taxonomy" id="2280"/>
    <lineage>
        <taxon>Archaea</taxon>
        <taxon>Thermoproteota</taxon>
        <taxon>Thermoprotei</taxon>
        <taxon>Desulfurococcales</taxon>
        <taxon>Desulfurococcaceae</taxon>
        <taxon>Staphylothermus</taxon>
    </lineage>
</organism>
<reference evidence="4" key="1">
    <citation type="journal article" date="2020" name="mSystems">
        <title>Genome- and Community-Level Interaction Insights into Carbon Utilization and Element Cycling Functions of Hydrothermarchaeota in Hydrothermal Sediment.</title>
        <authorList>
            <person name="Zhou Z."/>
            <person name="Liu Y."/>
            <person name="Xu W."/>
            <person name="Pan J."/>
            <person name="Luo Z.H."/>
            <person name="Li M."/>
        </authorList>
    </citation>
    <scope>NUCLEOTIDE SEQUENCE [LARGE SCALE GENOMIC DNA]</scope>
    <source>
        <strain evidence="5">SpSt-622</strain>
        <strain evidence="4">SpSt-642</strain>
    </source>
</reference>
<dbReference type="NCBIfam" id="TIGR00323">
    <property type="entry name" value="eIF-6"/>
    <property type="match status" value="1"/>
</dbReference>
<protein>
    <recommendedName>
        <fullName evidence="3">Translation initiation factor 6</fullName>
        <shortName evidence="3">aIF-6</shortName>
    </recommendedName>
</protein>
<evidence type="ECO:0000256" key="2">
    <source>
        <dbReference type="ARBA" id="ARBA00022917"/>
    </source>
</evidence>
<comment type="caution">
    <text evidence="4">The sequence shown here is derived from an EMBL/GenBank/DDBJ whole genome shotgun (WGS) entry which is preliminary data.</text>
</comment>
<dbReference type="PIRSF" id="PIRSF006413">
    <property type="entry name" value="IF-6"/>
    <property type="match status" value="1"/>
</dbReference>
<dbReference type="InterPro" id="IPR002769">
    <property type="entry name" value="eIF6"/>
</dbReference>
<dbReference type="SMART" id="SM00654">
    <property type="entry name" value="eIF6"/>
    <property type="match status" value="1"/>
</dbReference>
<proteinExistence type="inferred from homology"/>
<dbReference type="GO" id="GO:0042256">
    <property type="term" value="P:cytosolic ribosome assembly"/>
    <property type="evidence" value="ECO:0007669"/>
    <property type="project" value="InterPro"/>
</dbReference>
<dbReference type="GO" id="GO:0043022">
    <property type="term" value="F:ribosome binding"/>
    <property type="evidence" value="ECO:0007669"/>
    <property type="project" value="InterPro"/>
</dbReference>
<dbReference type="GO" id="GO:0003743">
    <property type="term" value="F:translation initiation factor activity"/>
    <property type="evidence" value="ECO:0007669"/>
    <property type="project" value="UniProtKB-UniRule"/>
</dbReference>
<evidence type="ECO:0000313" key="5">
    <source>
        <dbReference type="EMBL" id="HGU64623.1"/>
    </source>
</evidence>
<dbReference type="EMBL" id="DTAN01000008">
    <property type="protein sequence ID" value="HGU64623.1"/>
    <property type="molecule type" value="Genomic_DNA"/>
</dbReference>
<comment type="function">
    <text evidence="3">Binds to the 50S ribosomal subunit and prevents its association with the 30S ribosomal subunit to form the 70S initiation complex.</text>
</comment>